<dbReference type="AlphaFoldDB" id="A0A9W8MSP0"/>
<keyword evidence="3" id="KW-1185">Reference proteome</keyword>
<dbReference type="EMBL" id="JANKHO010000687">
    <property type="protein sequence ID" value="KAJ3507168.1"/>
    <property type="molecule type" value="Genomic_DNA"/>
</dbReference>
<name>A0A9W8MSP0_9AGAR</name>
<protein>
    <submittedName>
        <fullName evidence="2">Uncharacterized protein</fullName>
    </submittedName>
</protein>
<gene>
    <name evidence="2" type="ORF">NLJ89_g6457</name>
</gene>
<evidence type="ECO:0000313" key="2">
    <source>
        <dbReference type="EMBL" id="KAJ3507168.1"/>
    </source>
</evidence>
<sequence>MAAPIAIAMISPVLRPEPEVLWPSGALGSSLVVGAGWSLEYGLELGIDVTPMTATTLGSSVTVADAVGVEKKIRPLEEKENVKIAEEGPAEGEGTWLKEEDIMARKCLEGGGGGKRNERRFPSGLQAYKR</sequence>
<dbReference type="Proteomes" id="UP001148786">
    <property type="component" value="Unassembled WGS sequence"/>
</dbReference>
<proteinExistence type="predicted"/>
<evidence type="ECO:0000313" key="3">
    <source>
        <dbReference type="Proteomes" id="UP001148786"/>
    </source>
</evidence>
<feature type="region of interest" description="Disordered" evidence="1">
    <location>
        <begin position="108"/>
        <end position="130"/>
    </location>
</feature>
<organism evidence="2 3">
    <name type="scientific">Agrocybe chaxingu</name>
    <dbReference type="NCBI Taxonomy" id="84603"/>
    <lineage>
        <taxon>Eukaryota</taxon>
        <taxon>Fungi</taxon>
        <taxon>Dikarya</taxon>
        <taxon>Basidiomycota</taxon>
        <taxon>Agaricomycotina</taxon>
        <taxon>Agaricomycetes</taxon>
        <taxon>Agaricomycetidae</taxon>
        <taxon>Agaricales</taxon>
        <taxon>Agaricineae</taxon>
        <taxon>Strophariaceae</taxon>
        <taxon>Agrocybe</taxon>
    </lineage>
</organism>
<evidence type="ECO:0000256" key="1">
    <source>
        <dbReference type="SAM" id="MobiDB-lite"/>
    </source>
</evidence>
<reference evidence="2" key="1">
    <citation type="submission" date="2022-07" db="EMBL/GenBank/DDBJ databases">
        <title>Genome Sequence of Agrocybe chaxingu.</title>
        <authorList>
            <person name="Buettner E."/>
        </authorList>
    </citation>
    <scope>NUCLEOTIDE SEQUENCE</scope>
    <source>
        <strain evidence="2">MP-N11</strain>
    </source>
</reference>
<comment type="caution">
    <text evidence="2">The sequence shown here is derived from an EMBL/GenBank/DDBJ whole genome shotgun (WGS) entry which is preliminary data.</text>
</comment>
<accession>A0A9W8MSP0</accession>